<evidence type="ECO:0000313" key="2">
    <source>
        <dbReference type="Proteomes" id="UP000671913"/>
    </source>
</evidence>
<protein>
    <submittedName>
        <fullName evidence="1">Uncharacterized protein</fullName>
    </submittedName>
</protein>
<dbReference type="EMBL" id="CP060096">
    <property type="protein sequence ID" value="QSZ27283.1"/>
    <property type="molecule type" value="Genomic_DNA"/>
</dbReference>
<accession>A0A975AVQ0</accession>
<proteinExistence type="predicted"/>
<dbReference type="RefSeq" id="WP_284679971.1">
    <property type="nucleotide sequence ID" value="NZ_CP060096.1"/>
</dbReference>
<dbReference type="KEGG" id="aaut:ACETAC_10690"/>
<reference evidence="1" key="1">
    <citation type="submission" date="2020-08" db="EMBL/GenBank/DDBJ databases">
        <title>Genomic insights into the carbon and energy metabolism of the first obligate autotrophic acetogenic bacterium Aceticella autotrophica gen. nov., sp. nov.</title>
        <authorList>
            <person name="Toshchakov S.V."/>
            <person name="Elcheninov A.G."/>
            <person name="Kublanov I.V."/>
            <person name="Frolov E.N."/>
            <person name="Lebedinsky A.V."/>
        </authorList>
    </citation>
    <scope>NUCLEOTIDE SEQUENCE</scope>
    <source>
        <strain evidence="1">3443-3Ac</strain>
    </source>
</reference>
<sequence>MEIVVRTKTYEELKEWLKPDDKIVLMSCNVCVKGCGLGGKRILERLQKKLEKDGYKVIFSELAGFTCNRDILEDMKTSPVTKKYFDEATAIIPIACHDGIENVEHVFNDKRIFHGYKSLGVGSISLKEGVKLEVPFDASLIEKLGIGDDGILIKDAAQKLGYYTGGF</sequence>
<dbReference type="AlphaFoldDB" id="A0A975AVQ0"/>
<name>A0A975AVQ0_9THEO</name>
<dbReference type="Proteomes" id="UP000671913">
    <property type="component" value="Chromosome"/>
</dbReference>
<keyword evidence="2" id="KW-1185">Reference proteome</keyword>
<gene>
    <name evidence="1" type="ORF">ACETAC_10690</name>
</gene>
<evidence type="ECO:0000313" key="1">
    <source>
        <dbReference type="EMBL" id="QSZ27283.1"/>
    </source>
</evidence>
<organism evidence="1 2">
    <name type="scientific">Aceticella autotrophica</name>
    <dbReference type="NCBI Taxonomy" id="2755338"/>
    <lineage>
        <taxon>Bacteria</taxon>
        <taxon>Bacillati</taxon>
        <taxon>Bacillota</taxon>
        <taxon>Clostridia</taxon>
        <taxon>Thermoanaerobacterales</taxon>
        <taxon>Thermoanaerobacteraceae</taxon>
        <taxon>Aceticella</taxon>
    </lineage>
</organism>